<sequence length="1194" mass="133815">MTSFSNSISSAPFSNNPFPRDDSFQISINSFTLSTILSQMNVTCGHAHSSSISQTPTPLYHQPSSNTFQSYVNNKQSSQSVTLSSFSSVMDAESFSFSFRSTHHRHLHNSCSINNNHLVFPLVQKSPIPISPKPSHHHHHDKSGSGSLLLPDIKCPTPLSQLSLSFTILLIVIQDLPCCDDGKDVAREHVDSQSSSFQQHYKYTQHVQLLDVIIEKQKSLRQLGVLPVLVFSDKSSEEECFINRSQSHMFRIVDEQYELTRQLIDLVLEEEVHSNCVSMNSNHEPQQQHQQQHASTPSQQFLHPQQTAQLNHHSTTPRKGHPQPSSHKHISEFPNTTTHSMMNNTCHNNVGRESHSKLLPKLFLIRDGKLVFHWDESTMMDKNDVIGNVLSTIVLKLPQCTMSTEDITLSDENETKGVIINNGSNLNSKSSNVSSEKISPSNVSSSSNHQQNYIVVPTGMSLQDAFGVLTGRCSARSHSNGSASGGGEENHFLGAVQVEEPFATLDYNMGKSIHSPHHQLLMQENCRDHNSFEQTENAADSTNPVSISQFVSEMFDTRDDEHQPIEKSSSVKKHHAPLSSNLSSSIGTTSRHTCQTTVLESSSPSIQLQFSHNHENNKYNSNASILPSPASVHDTPLLGNSTKIDKNFQQNHLSTSSLSVALVDSNTSSSTLISGNHATDMSTSQHHCIPNTSSLSLNTETLTSSSKANTPPTTNISAEILMQRKRFSLFRKLREKFQVEKIELEQQRLEREMQLLKSEKKKKNHSEMKVRESPSKRSIFALCFGFSKEVIDDETSPLSRPSVEKSAAKGNVYLDSYEQSISEMYQIMHDDMKRQYFKLYSLKQFNAENLLFYEDVKLFYKKIVLELKKPYMTLFTSSKNTSIQKNDLIHDTSSSSNRQSSSTTTATTNTTKVTHSISLLDSTSTAPSSTRKSKFPSIGFASKRSQAPSAGGSSPSSHSKSLSSTSIIETKSRFGRQASPSSSLETAASHQSFAFTLPKNSELVQDLYEKIFRMAEYIALKYLFDPESVYCLNTSNKLVEQVKQKMKLPCWDFIDQADHLFDEVVSELVKSVLPDMFFRFVLSTEYMEMQEQTLPFELFSSESSKPSSQASNNIHETAQHISLLRSNISNYHLLSKLNLSGLQQPWNHPTIITQHQRLSEEFNNNLAANCYYSPLGRISSEIRPGYFHSSNSHQ</sequence>
<name>A0A6A5BTQ4_NAEFO</name>
<comment type="caution">
    <text evidence="3">The sequence shown here is derived from an EMBL/GenBank/DDBJ whole genome shotgun (WGS) entry which is preliminary data.</text>
</comment>
<feature type="compositionally biased region" description="Polar residues" evidence="2">
    <location>
        <begin position="333"/>
        <end position="348"/>
    </location>
</feature>
<feature type="compositionally biased region" description="Polar residues" evidence="2">
    <location>
        <begin position="674"/>
        <end position="686"/>
    </location>
</feature>
<keyword evidence="4" id="KW-1185">Reference proteome</keyword>
<organism evidence="3 4">
    <name type="scientific">Naegleria fowleri</name>
    <name type="common">Brain eating amoeba</name>
    <dbReference type="NCBI Taxonomy" id="5763"/>
    <lineage>
        <taxon>Eukaryota</taxon>
        <taxon>Discoba</taxon>
        <taxon>Heterolobosea</taxon>
        <taxon>Tetramitia</taxon>
        <taxon>Eutetramitia</taxon>
        <taxon>Vahlkampfiidae</taxon>
        <taxon>Naegleria</taxon>
    </lineage>
</organism>
<dbReference type="GeneID" id="68120275"/>
<keyword evidence="1" id="KW-0175">Coiled coil</keyword>
<feature type="region of interest" description="Disordered" evidence="2">
    <location>
        <begin position="942"/>
        <end position="963"/>
    </location>
</feature>
<protein>
    <recommendedName>
        <fullName evidence="5">RGS domain-containing protein</fullName>
    </recommendedName>
</protein>
<evidence type="ECO:0000313" key="4">
    <source>
        <dbReference type="Proteomes" id="UP000444721"/>
    </source>
</evidence>
<feature type="region of interest" description="Disordered" evidence="2">
    <location>
        <begin position="886"/>
        <end position="909"/>
    </location>
</feature>
<dbReference type="VEuPathDB" id="AmoebaDB:NfTy_035110"/>
<dbReference type="VEuPathDB" id="AmoebaDB:FDP41_013060"/>
<feature type="region of interest" description="Disordered" evidence="2">
    <location>
        <begin position="558"/>
        <end position="589"/>
    </location>
</feature>
<evidence type="ECO:0008006" key="5">
    <source>
        <dbReference type="Google" id="ProtNLM"/>
    </source>
</evidence>
<feature type="coiled-coil region" evidence="1">
    <location>
        <begin position="730"/>
        <end position="766"/>
    </location>
</feature>
<dbReference type="RefSeq" id="XP_044565290.1">
    <property type="nucleotide sequence ID" value="XM_044703649.1"/>
</dbReference>
<dbReference type="OrthoDB" id="10562093at2759"/>
<gene>
    <name evidence="3" type="ORF">FDP41_013060</name>
</gene>
<feature type="region of interest" description="Disordered" evidence="2">
    <location>
        <begin position="674"/>
        <end position="713"/>
    </location>
</feature>
<feature type="compositionally biased region" description="Low complexity" evidence="2">
    <location>
        <begin position="421"/>
        <end position="447"/>
    </location>
</feature>
<feature type="compositionally biased region" description="Low complexity" evidence="2">
    <location>
        <begin position="691"/>
        <end position="706"/>
    </location>
</feature>
<feature type="compositionally biased region" description="Polar residues" evidence="2">
    <location>
        <begin position="301"/>
        <end position="314"/>
    </location>
</feature>
<feature type="region of interest" description="Disordered" evidence="2">
    <location>
        <begin position="279"/>
        <end position="349"/>
    </location>
</feature>
<feature type="compositionally biased region" description="Low complexity" evidence="2">
    <location>
        <begin position="285"/>
        <end position="300"/>
    </location>
</feature>
<feature type="region of interest" description="Disordered" evidence="2">
    <location>
        <begin position="420"/>
        <end position="448"/>
    </location>
</feature>
<dbReference type="AlphaFoldDB" id="A0A6A5BTQ4"/>
<dbReference type="Proteomes" id="UP000444721">
    <property type="component" value="Unassembled WGS sequence"/>
</dbReference>
<evidence type="ECO:0000313" key="3">
    <source>
        <dbReference type="EMBL" id="KAF0980577.1"/>
    </source>
</evidence>
<dbReference type="Gene3D" id="1.10.167.10">
    <property type="entry name" value="Regulator of G-protein Signalling 4, domain 2"/>
    <property type="match status" value="1"/>
</dbReference>
<dbReference type="InterPro" id="IPR036305">
    <property type="entry name" value="RGS_sf"/>
</dbReference>
<reference evidence="3 4" key="1">
    <citation type="journal article" date="2019" name="Sci. Rep.">
        <title>Nanopore sequencing improves the draft genome of the human pathogenic amoeba Naegleria fowleri.</title>
        <authorList>
            <person name="Liechti N."/>
            <person name="Schurch N."/>
            <person name="Bruggmann R."/>
            <person name="Wittwer M."/>
        </authorList>
    </citation>
    <scope>NUCLEOTIDE SEQUENCE [LARGE SCALE GENOMIC DNA]</scope>
    <source>
        <strain evidence="3 4">ATCC 30894</strain>
    </source>
</reference>
<feature type="compositionally biased region" description="Low complexity" evidence="2">
    <location>
        <begin position="892"/>
        <end position="909"/>
    </location>
</feature>
<dbReference type="VEuPathDB" id="AmoebaDB:NF0120500"/>
<feature type="compositionally biased region" description="Low complexity" evidence="2">
    <location>
        <begin position="945"/>
        <end position="963"/>
    </location>
</feature>
<dbReference type="EMBL" id="VFQX01000017">
    <property type="protein sequence ID" value="KAF0980577.1"/>
    <property type="molecule type" value="Genomic_DNA"/>
</dbReference>
<accession>A0A6A5BTQ4</accession>
<dbReference type="SUPFAM" id="SSF48097">
    <property type="entry name" value="Regulator of G-protein signaling, RGS"/>
    <property type="match status" value="1"/>
</dbReference>
<evidence type="ECO:0000256" key="2">
    <source>
        <dbReference type="SAM" id="MobiDB-lite"/>
    </source>
</evidence>
<proteinExistence type="predicted"/>
<dbReference type="InterPro" id="IPR044926">
    <property type="entry name" value="RGS_subdomain_2"/>
</dbReference>
<evidence type="ECO:0000256" key="1">
    <source>
        <dbReference type="SAM" id="Coils"/>
    </source>
</evidence>